<protein>
    <submittedName>
        <fullName evidence="1">Uncharacterized protein</fullName>
    </submittedName>
</protein>
<proteinExistence type="predicted"/>
<evidence type="ECO:0000313" key="1">
    <source>
        <dbReference type="EMBL" id="BCA86452.1"/>
    </source>
</evidence>
<keyword evidence="2" id="KW-1185">Reference proteome</keyword>
<dbReference type="KEGG" id="esg:EsVE80_19750"/>
<evidence type="ECO:0000313" key="2">
    <source>
        <dbReference type="Proteomes" id="UP000502998"/>
    </source>
</evidence>
<reference evidence="1 2" key="1">
    <citation type="submission" date="2020-02" db="EMBL/GenBank/DDBJ databases">
        <title>Characterization of vanA genotype vancomycin-resistant Enterococcus saigonensis VE80.</title>
        <authorList>
            <person name="Harada T."/>
            <person name="Motooka D."/>
            <person name="Nakamura S."/>
            <person name="Yamamoto Y."/>
            <person name="Kawahara R."/>
            <person name="Kawatsu K."/>
        </authorList>
    </citation>
    <scope>NUCLEOTIDE SEQUENCE [LARGE SCALE GENOMIC DNA]</scope>
    <source>
        <strain evidence="1 2">VE80</strain>
    </source>
</reference>
<sequence length="59" mass="6516">MKKEEVCINAIYEADVIGYEETKTVKVISILERTATVEVLDCGLVALAKIATMQEKITV</sequence>
<name>A0A679IJX3_9ENTE</name>
<dbReference type="EMBL" id="AP022822">
    <property type="protein sequence ID" value="BCA86452.1"/>
    <property type="molecule type" value="Genomic_DNA"/>
</dbReference>
<dbReference type="AlphaFoldDB" id="A0A679IJX3"/>
<gene>
    <name evidence="1" type="ORF">EsVE80_19750</name>
</gene>
<dbReference type="Proteomes" id="UP000502998">
    <property type="component" value="Chromosome"/>
</dbReference>
<organism evidence="1 2">
    <name type="scientific">Enterococcus saigonensis</name>
    <dbReference type="NCBI Taxonomy" id="1805431"/>
    <lineage>
        <taxon>Bacteria</taxon>
        <taxon>Bacillati</taxon>
        <taxon>Bacillota</taxon>
        <taxon>Bacilli</taxon>
        <taxon>Lactobacillales</taxon>
        <taxon>Enterococcaceae</taxon>
        <taxon>Enterococcus</taxon>
    </lineage>
</organism>
<dbReference type="RefSeq" id="WP_173103599.1">
    <property type="nucleotide sequence ID" value="NZ_AP022822.1"/>
</dbReference>
<accession>A0A679IJX3</accession>